<evidence type="ECO:0000313" key="1">
    <source>
        <dbReference type="EMBL" id="UWN58005.1"/>
    </source>
</evidence>
<sequence>MPTADLKRASIEVNDGLDAIVIVNDLGDVPGGRTLDVSGLATDVEVIRSGHILIQNDTTKAVKPLGVTSEAYDTLPEGHSYLGVLKASVLKKDPRAAILTIGQVNAAASPYPVTAAIKTGLPRIEFLNA</sequence>
<dbReference type="EMBL" id="CP102294">
    <property type="protein sequence ID" value="UWN58005.1"/>
    <property type="molecule type" value="Genomic_DNA"/>
</dbReference>
<proteinExistence type="predicted"/>
<gene>
    <name evidence="1" type="ORF">NQ491_04295</name>
</gene>
<evidence type="ECO:0008006" key="3">
    <source>
        <dbReference type="Google" id="ProtNLM"/>
    </source>
</evidence>
<reference evidence="1" key="1">
    <citation type="journal article" date="2022" name="Cell">
        <title>Design, construction, and in vivo augmentation of a complex gut microbiome.</title>
        <authorList>
            <person name="Cheng A.G."/>
            <person name="Ho P.Y."/>
            <person name="Aranda-Diaz A."/>
            <person name="Jain S."/>
            <person name="Yu F.B."/>
            <person name="Meng X."/>
            <person name="Wang M."/>
            <person name="Iakiviak M."/>
            <person name="Nagashima K."/>
            <person name="Zhao A."/>
            <person name="Murugkar P."/>
            <person name="Patil A."/>
            <person name="Atabakhsh K."/>
            <person name="Weakley A."/>
            <person name="Yan J."/>
            <person name="Brumbaugh A.R."/>
            <person name="Higginbottom S."/>
            <person name="Dimas A."/>
            <person name="Shiver A.L."/>
            <person name="Deutschbauer A."/>
            <person name="Neff N."/>
            <person name="Sonnenburg J.L."/>
            <person name="Huang K.C."/>
            <person name="Fischbach M.A."/>
        </authorList>
    </citation>
    <scope>NUCLEOTIDE SEQUENCE</scope>
    <source>
        <strain evidence="1">AP11</strain>
    </source>
</reference>
<name>A0ABY5V199_9BACT</name>
<organism evidence="1 2">
    <name type="scientific">Alistipes ihumii AP11</name>
    <dbReference type="NCBI Taxonomy" id="1211813"/>
    <lineage>
        <taxon>Bacteria</taxon>
        <taxon>Pseudomonadati</taxon>
        <taxon>Bacteroidota</taxon>
        <taxon>Bacteroidia</taxon>
        <taxon>Bacteroidales</taxon>
        <taxon>Rikenellaceae</taxon>
        <taxon>Alistipes</taxon>
    </lineage>
</organism>
<dbReference type="RefSeq" id="WP_026089716.1">
    <property type="nucleotide sequence ID" value="NZ_CAPH01000015.1"/>
</dbReference>
<protein>
    <recommendedName>
        <fullName evidence="3">Head decoration protein</fullName>
    </recommendedName>
</protein>
<dbReference type="GeneID" id="82890927"/>
<dbReference type="Proteomes" id="UP001059295">
    <property type="component" value="Chromosome"/>
</dbReference>
<evidence type="ECO:0000313" key="2">
    <source>
        <dbReference type="Proteomes" id="UP001059295"/>
    </source>
</evidence>
<keyword evidence="2" id="KW-1185">Reference proteome</keyword>
<accession>A0ABY5V199</accession>